<dbReference type="Gene3D" id="1.10.3130.10">
    <property type="entry name" value="serine acetyltransferase, domain 1"/>
    <property type="match status" value="1"/>
</dbReference>
<feature type="coiled-coil region" evidence="14">
    <location>
        <begin position="192"/>
        <end position="237"/>
    </location>
</feature>
<dbReference type="PANTHER" id="PTHR42811">
    <property type="entry name" value="SERINE ACETYLTRANSFERASE"/>
    <property type="match status" value="1"/>
</dbReference>
<evidence type="ECO:0000256" key="8">
    <source>
        <dbReference type="ARBA" id="ARBA00022679"/>
    </source>
</evidence>
<keyword evidence="16" id="KW-1185">Reference proteome</keyword>
<evidence type="ECO:0000256" key="11">
    <source>
        <dbReference type="ARBA" id="ARBA00023315"/>
    </source>
</evidence>
<keyword evidence="8 13" id="KW-0808">Transferase</keyword>
<comment type="subcellular location">
    <subcellularLocation>
        <location evidence="1">Cytoplasm</location>
    </subcellularLocation>
</comment>
<dbReference type="NCBIfam" id="NF041874">
    <property type="entry name" value="EPS_EpsC"/>
    <property type="match status" value="1"/>
</dbReference>
<evidence type="ECO:0000256" key="2">
    <source>
        <dbReference type="ARBA" id="ARBA00004876"/>
    </source>
</evidence>
<name>A0A329LQS9_9BACL</name>
<evidence type="ECO:0000313" key="15">
    <source>
        <dbReference type="EMBL" id="RAV10234.1"/>
    </source>
</evidence>
<evidence type="ECO:0000256" key="1">
    <source>
        <dbReference type="ARBA" id="ARBA00004496"/>
    </source>
</evidence>
<evidence type="ECO:0000256" key="6">
    <source>
        <dbReference type="ARBA" id="ARBA00022490"/>
    </source>
</evidence>
<dbReference type="InterPro" id="IPR042122">
    <property type="entry name" value="Ser_AcTrfase_N_sf"/>
</dbReference>
<comment type="similarity">
    <text evidence="3 13">Belongs to the transferase hexapeptide repeat family.</text>
</comment>
<keyword evidence="11 13" id="KW-0012">Acyltransferase</keyword>
<dbReference type="InterPro" id="IPR045304">
    <property type="entry name" value="LbH_SAT"/>
</dbReference>
<evidence type="ECO:0000256" key="9">
    <source>
        <dbReference type="ARBA" id="ARBA00022737"/>
    </source>
</evidence>
<dbReference type="SUPFAM" id="SSF51161">
    <property type="entry name" value="Trimeric LpxA-like enzymes"/>
    <property type="match status" value="1"/>
</dbReference>
<dbReference type="GO" id="GO:0009001">
    <property type="term" value="F:serine O-acetyltransferase activity"/>
    <property type="evidence" value="ECO:0007669"/>
    <property type="project" value="UniProtKB-EC"/>
</dbReference>
<gene>
    <name evidence="15" type="primary">cysE</name>
    <name evidence="15" type="ORF">DQG23_37955</name>
</gene>
<dbReference type="FunFam" id="1.10.3130.10:FF:000002">
    <property type="entry name" value="Serine acetyltransferase"/>
    <property type="match status" value="1"/>
</dbReference>
<comment type="catalytic activity">
    <reaction evidence="12 13">
        <text>L-serine + acetyl-CoA = O-acetyl-L-serine + CoA</text>
        <dbReference type="Rhea" id="RHEA:24560"/>
        <dbReference type="ChEBI" id="CHEBI:33384"/>
        <dbReference type="ChEBI" id="CHEBI:57287"/>
        <dbReference type="ChEBI" id="CHEBI:57288"/>
        <dbReference type="ChEBI" id="CHEBI:58340"/>
        <dbReference type="EC" id="2.3.1.30"/>
    </reaction>
</comment>
<evidence type="ECO:0000256" key="5">
    <source>
        <dbReference type="ARBA" id="ARBA00018522"/>
    </source>
</evidence>
<dbReference type="CDD" id="cd03354">
    <property type="entry name" value="LbH_SAT"/>
    <property type="match status" value="1"/>
</dbReference>
<sequence>MLSSMKSDVRAVFDNDPAARSVFEVVFTYSGLHAIWFHRIAHWFYRRKWYTIARIISQTSRFITGIEIHPGARIGRRFFIDHGMGVVIGETCEIGDDVVMYHGVTLGGTGKERGKRHPTVGSNVVISAGAKVLGSFTVGDNSRIGANAVVLSEVPPNSTVVGPKARIVKMDGVRVDKLDHAKNVPDPVVDIMRQMQQQIDELKEAWAQEKTQVNGLKATLEQERDRYAVLLTKLKEERVAGFQAALDEAK</sequence>
<dbReference type="InterPro" id="IPR001451">
    <property type="entry name" value="Hexapep"/>
</dbReference>
<evidence type="ECO:0000256" key="3">
    <source>
        <dbReference type="ARBA" id="ARBA00007274"/>
    </source>
</evidence>
<dbReference type="InterPro" id="IPR011004">
    <property type="entry name" value="Trimer_LpxA-like_sf"/>
</dbReference>
<dbReference type="EMBL" id="QMFB01000044">
    <property type="protein sequence ID" value="RAV10234.1"/>
    <property type="molecule type" value="Genomic_DNA"/>
</dbReference>
<dbReference type="GO" id="GO:0006535">
    <property type="term" value="P:cysteine biosynthetic process from serine"/>
    <property type="evidence" value="ECO:0007669"/>
    <property type="project" value="InterPro"/>
</dbReference>
<evidence type="ECO:0000313" key="16">
    <source>
        <dbReference type="Proteomes" id="UP000250369"/>
    </source>
</evidence>
<dbReference type="Pfam" id="PF00132">
    <property type="entry name" value="Hexapep"/>
    <property type="match status" value="1"/>
</dbReference>
<dbReference type="InterPro" id="IPR005881">
    <property type="entry name" value="Ser_O-AcTrfase"/>
</dbReference>
<dbReference type="RefSeq" id="WP_113036254.1">
    <property type="nucleotide sequence ID" value="NZ_QMFB01000044.1"/>
</dbReference>
<evidence type="ECO:0000256" key="12">
    <source>
        <dbReference type="ARBA" id="ARBA00049486"/>
    </source>
</evidence>
<evidence type="ECO:0000256" key="14">
    <source>
        <dbReference type="SAM" id="Coils"/>
    </source>
</evidence>
<dbReference type="AlphaFoldDB" id="A0A329LQS9"/>
<evidence type="ECO:0000256" key="10">
    <source>
        <dbReference type="ARBA" id="ARBA00023192"/>
    </source>
</evidence>
<dbReference type="InterPro" id="IPR053376">
    <property type="entry name" value="Serine_acetyltransferase"/>
</dbReference>
<keyword evidence="10" id="KW-0198">Cysteine biosynthesis</keyword>
<keyword evidence="7" id="KW-0028">Amino-acid biosynthesis</keyword>
<evidence type="ECO:0000256" key="4">
    <source>
        <dbReference type="ARBA" id="ARBA00013266"/>
    </source>
</evidence>
<evidence type="ECO:0000256" key="7">
    <source>
        <dbReference type="ARBA" id="ARBA00022605"/>
    </source>
</evidence>
<dbReference type="NCBIfam" id="TIGR01172">
    <property type="entry name" value="cysE"/>
    <property type="match status" value="1"/>
</dbReference>
<dbReference type="GO" id="GO:0005737">
    <property type="term" value="C:cytoplasm"/>
    <property type="evidence" value="ECO:0007669"/>
    <property type="project" value="UniProtKB-SubCell"/>
</dbReference>
<dbReference type="EC" id="2.3.1.30" evidence="4 13"/>
<accession>A0A329LQS9</accession>
<keyword evidence="14" id="KW-0175">Coiled coil</keyword>
<dbReference type="Proteomes" id="UP000250369">
    <property type="component" value="Unassembled WGS sequence"/>
</dbReference>
<comment type="caution">
    <text evidence="15">The sequence shown here is derived from an EMBL/GenBank/DDBJ whole genome shotgun (WGS) entry which is preliminary data.</text>
</comment>
<evidence type="ECO:0000256" key="13">
    <source>
        <dbReference type="PIRNR" id="PIRNR000441"/>
    </source>
</evidence>
<organism evidence="15 16">
    <name type="scientific">Paenibacillus contaminans</name>
    <dbReference type="NCBI Taxonomy" id="450362"/>
    <lineage>
        <taxon>Bacteria</taxon>
        <taxon>Bacillati</taxon>
        <taxon>Bacillota</taxon>
        <taxon>Bacilli</taxon>
        <taxon>Bacillales</taxon>
        <taxon>Paenibacillaceae</taxon>
        <taxon>Paenibacillus</taxon>
    </lineage>
</organism>
<reference evidence="15 16" key="1">
    <citation type="journal article" date="2009" name="Int. J. Syst. Evol. Microbiol.">
        <title>Paenibacillus contaminans sp. nov., isolated from a contaminated laboratory plate.</title>
        <authorList>
            <person name="Chou J.H."/>
            <person name="Lee J.H."/>
            <person name="Lin M.C."/>
            <person name="Chang P.S."/>
            <person name="Arun A.B."/>
            <person name="Young C.C."/>
            <person name="Chen W.M."/>
        </authorList>
    </citation>
    <scope>NUCLEOTIDE SEQUENCE [LARGE SCALE GENOMIC DNA]</scope>
    <source>
        <strain evidence="15 16">CKOBP-6</strain>
    </source>
</reference>
<protein>
    <recommendedName>
        <fullName evidence="5 13">Serine acetyltransferase</fullName>
        <ecNumber evidence="4 13">2.3.1.30</ecNumber>
    </recommendedName>
</protein>
<keyword evidence="9" id="KW-0677">Repeat</keyword>
<proteinExistence type="inferred from homology"/>
<dbReference type="PIRSF" id="PIRSF000441">
    <property type="entry name" value="CysE"/>
    <property type="match status" value="1"/>
</dbReference>
<dbReference type="Gene3D" id="2.160.10.10">
    <property type="entry name" value="Hexapeptide repeat proteins"/>
    <property type="match status" value="1"/>
</dbReference>
<dbReference type="OrthoDB" id="9801456at2"/>
<dbReference type="UniPathway" id="UPA00136">
    <property type="reaction ID" value="UER00199"/>
</dbReference>
<keyword evidence="6" id="KW-0963">Cytoplasm</keyword>
<dbReference type="FunFam" id="2.160.10.10:FF:000007">
    <property type="entry name" value="Serine acetyltransferase"/>
    <property type="match status" value="1"/>
</dbReference>
<comment type="pathway">
    <text evidence="2">Amino-acid biosynthesis; L-cysteine biosynthesis; L-cysteine from L-serine: step 1/2.</text>
</comment>